<evidence type="ECO:0000313" key="3">
    <source>
        <dbReference type="Proteomes" id="UP001596104"/>
    </source>
</evidence>
<dbReference type="RefSeq" id="WP_377013552.1">
    <property type="nucleotide sequence ID" value="NZ_JBHSLV010000078.1"/>
</dbReference>
<dbReference type="GO" id="GO:0016853">
    <property type="term" value="F:isomerase activity"/>
    <property type="evidence" value="ECO:0007669"/>
    <property type="project" value="UniProtKB-KW"/>
</dbReference>
<protein>
    <submittedName>
        <fullName evidence="2">5-deoxy-glucuronate isomerase</fullName>
    </submittedName>
</protein>
<dbReference type="InterPro" id="IPR011051">
    <property type="entry name" value="RmlC_Cupin_sf"/>
</dbReference>
<reference evidence="3" key="1">
    <citation type="journal article" date="2019" name="Int. J. Syst. Evol. Microbiol.">
        <title>The Global Catalogue of Microorganisms (GCM) 10K type strain sequencing project: providing services to taxonomists for standard genome sequencing and annotation.</title>
        <authorList>
            <consortium name="The Broad Institute Genomics Platform"/>
            <consortium name="The Broad Institute Genome Sequencing Center for Infectious Disease"/>
            <person name="Wu L."/>
            <person name="Ma J."/>
        </authorList>
    </citation>
    <scope>NUCLEOTIDE SEQUENCE [LARGE SCALE GENOMIC DNA]</scope>
    <source>
        <strain evidence="3">CGMCC 1.16326</strain>
    </source>
</reference>
<evidence type="ECO:0000313" key="2">
    <source>
        <dbReference type="EMBL" id="MFC5396817.1"/>
    </source>
</evidence>
<dbReference type="InterPro" id="IPR014710">
    <property type="entry name" value="RmlC-like_jellyroll"/>
</dbReference>
<comment type="caution">
    <text evidence="2">The sequence shown here is derived from an EMBL/GenBank/DDBJ whole genome shotgun (WGS) entry which is preliminary data.</text>
</comment>
<dbReference type="Proteomes" id="UP001596104">
    <property type="component" value="Unassembled WGS sequence"/>
</dbReference>
<dbReference type="Gene3D" id="2.60.120.10">
    <property type="entry name" value="Jelly Rolls"/>
    <property type="match status" value="2"/>
</dbReference>
<dbReference type="PANTHER" id="PTHR39193:SF1">
    <property type="entry name" value="5-DEOXY-GLUCURONATE ISOMERASE"/>
    <property type="match status" value="1"/>
</dbReference>
<name>A0ABW0HHQ3_9HYPH</name>
<evidence type="ECO:0000256" key="1">
    <source>
        <dbReference type="ARBA" id="ARBA00023235"/>
    </source>
</evidence>
<organism evidence="2 3">
    <name type="scientific">Bosea vestrisii</name>
    <dbReference type="NCBI Taxonomy" id="151416"/>
    <lineage>
        <taxon>Bacteria</taxon>
        <taxon>Pseudomonadati</taxon>
        <taxon>Pseudomonadota</taxon>
        <taxon>Alphaproteobacteria</taxon>
        <taxon>Hyphomicrobiales</taxon>
        <taxon>Boseaceae</taxon>
        <taxon>Bosea</taxon>
    </lineage>
</organism>
<dbReference type="InterPro" id="IPR021120">
    <property type="entry name" value="KduI/IolB_isomerase"/>
</dbReference>
<dbReference type="PIRSF" id="PIRSF036628">
    <property type="entry name" value="IolB"/>
    <property type="match status" value="1"/>
</dbReference>
<proteinExistence type="predicted"/>
<dbReference type="PANTHER" id="PTHR39193">
    <property type="entry name" value="5-DEOXY-GLUCURONATE ISOMERASE"/>
    <property type="match status" value="1"/>
</dbReference>
<keyword evidence="1 2" id="KW-0413">Isomerase</keyword>
<keyword evidence="3" id="KW-1185">Reference proteome</keyword>
<accession>A0ABW0HHQ3</accession>
<gene>
    <name evidence="2" type="ORF">ACFPPC_29640</name>
</gene>
<dbReference type="EMBL" id="JBHSLV010000078">
    <property type="protein sequence ID" value="MFC5396817.1"/>
    <property type="molecule type" value="Genomic_DNA"/>
</dbReference>
<dbReference type="InterPro" id="IPR024203">
    <property type="entry name" value="Deoxy-glucuronate_isom_IolB"/>
</dbReference>
<dbReference type="SUPFAM" id="SSF51182">
    <property type="entry name" value="RmlC-like cupins"/>
    <property type="match status" value="1"/>
</dbReference>
<dbReference type="Pfam" id="PF04962">
    <property type="entry name" value="KduI"/>
    <property type="match status" value="1"/>
</dbReference>
<sequence>MPKHIRARDNANRAIVHDDPGLPHVHFNLLRLQPDEGLEQALPAHESVLVVLSGTADIIVDGERFAAVGKRADIWSGEADSVYAPPGAKVRLENAAGPTEIAVAGGLCDEAGFKPFRITPQEVAMVDVGSPDTHSRRRIFHILGQNGQGRAGNLLVSELYADPGCWSGYPPHKHDTDRAGETAHDELYHYRYQPGTGFGAQIIYADGKSDCFMVQDGDTVLVDRGYHPTVTSPGHRAYIFTILVGKTQRGLVQHFDERHAHLMAAIPGIQTMRDKFK</sequence>